<evidence type="ECO:0000256" key="11">
    <source>
        <dbReference type="ARBA" id="ARBA00023049"/>
    </source>
</evidence>
<evidence type="ECO:0000256" key="8">
    <source>
        <dbReference type="ARBA" id="ARBA00022723"/>
    </source>
</evidence>
<dbReference type="Gene3D" id="1.10.390.10">
    <property type="entry name" value="Neutral Protease Domain 2"/>
    <property type="match status" value="1"/>
</dbReference>
<evidence type="ECO:0000256" key="10">
    <source>
        <dbReference type="ARBA" id="ARBA00022833"/>
    </source>
</evidence>
<dbReference type="PANTHER" id="PTHR11533:SF174">
    <property type="entry name" value="PUROMYCIN-SENSITIVE AMINOPEPTIDASE-RELATED"/>
    <property type="match status" value="1"/>
</dbReference>
<name>A0ABP7QG99_9BACT</name>
<sequence>MNQAANLHYQLPSYLVRIMRNSFLLALWLGCAATAAAQQPTATMYRATERKVNALVHTRLDVRFDYAKRYLYGKAWLTLKPHGTATDSLRLDAKGMDIKTVELVQGNTTKPLKYDYNQRQLLIRLGRTVPANQPYTVYIEYTARPDELGARGSAAIRDAKGLYFINPDSAVSGKPVQIWTQGESEASSVWFPTIDRPNQKTTSEISLTVPSKYVTLSNGQLTAQVPAGPGLRTDTWKMDQPHAPYLVMLAVGDFKIYKDSWRGKEVNYYLEPRYAAQAKTIFGETPRILEFFSERLGVAFPWNKYSQIVCRDYVSGAMENTTAALFGEQAQGSARELLDWEYAGVEREIAHELFHHWFGDYVTCESWSTLTMNESFANFSEVLWAEHAHGPDAGAAQADRSLRAYLRNPANYTKPLTRFQYADKEDMFDAVTYQKGGSILNMLRAELGEDVFFRGLQRYLTQNAFGTGEPHQLRLALEEASGRDLNWFFDQWYYGAGHPIVTIDYQWDAARKRQAVVVHQTQAGAPFVLPLKVDVYANGRARRYAATLRQAVDTLYFPAATRPDLVNVDAEKVLVWQKQDHKSLAEYAYQYRHAPRYLDRREALAAARAQPTDPVARQLLVAGLGDKSAVLRQLAVESIDLKNAALRKAATSLLVRLAANDSSVPVQAAALTALGTVQEKRYASLFNKALDSKSYRVQAAALQGLLPLKPAQALARATAFEADNKGALTGALVAVYGQAGSPAQWPLMLAKYDAADPSGRFEMLGGLASMLGRLEDPAALVQGITRIRDLTVQFKAFINSERIIGLLRQIQQQQAARPTAAEAAKLVARAVAEIQAAK</sequence>
<dbReference type="SUPFAM" id="SSF48371">
    <property type="entry name" value="ARM repeat"/>
    <property type="match status" value="1"/>
</dbReference>
<keyword evidence="11" id="KW-0482">Metalloprotease</keyword>
<evidence type="ECO:0000313" key="16">
    <source>
        <dbReference type="Proteomes" id="UP001501556"/>
    </source>
</evidence>
<dbReference type="Gene3D" id="2.60.40.1730">
    <property type="entry name" value="tricorn interacting facor f3 domain"/>
    <property type="match status" value="1"/>
</dbReference>
<dbReference type="Pfam" id="PF17900">
    <property type="entry name" value="Peptidase_M1_N"/>
    <property type="match status" value="1"/>
</dbReference>
<evidence type="ECO:0000256" key="2">
    <source>
        <dbReference type="ARBA" id="ARBA00001947"/>
    </source>
</evidence>
<evidence type="ECO:0000256" key="9">
    <source>
        <dbReference type="ARBA" id="ARBA00022801"/>
    </source>
</evidence>
<feature type="domain" description="Peptidase M1 membrane alanine aminopeptidase" evidence="13">
    <location>
        <begin position="284"/>
        <end position="492"/>
    </location>
</feature>
<keyword evidence="10" id="KW-0862">Zinc</keyword>
<dbReference type="Proteomes" id="UP001501556">
    <property type="component" value="Unassembled WGS sequence"/>
</dbReference>
<protein>
    <recommendedName>
        <fullName evidence="5">Aminopeptidase N</fullName>
        <ecNumber evidence="4">3.4.11.2</ecNumber>
    </recommendedName>
</protein>
<evidence type="ECO:0000259" key="14">
    <source>
        <dbReference type="Pfam" id="PF17900"/>
    </source>
</evidence>
<dbReference type="EMBL" id="BAABDI010000021">
    <property type="protein sequence ID" value="GAA3981882.1"/>
    <property type="molecule type" value="Genomic_DNA"/>
</dbReference>
<gene>
    <name evidence="15" type="ORF">GCM10022407_28910</name>
</gene>
<dbReference type="PRINTS" id="PR00756">
    <property type="entry name" value="ALADIPTASE"/>
</dbReference>
<keyword evidence="9" id="KW-0378">Hydrolase</keyword>
<dbReference type="SUPFAM" id="SSF63737">
    <property type="entry name" value="Leukotriene A4 hydrolase N-terminal domain"/>
    <property type="match status" value="1"/>
</dbReference>
<evidence type="ECO:0000313" key="15">
    <source>
        <dbReference type="EMBL" id="GAA3981882.1"/>
    </source>
</evidence>
<keyword evidence="6" id="KW-0031">Aminopeptidase</keyword>
<evidence type="ECO:0000256" key="6">
    <source>
        <dbReference type="ARBA" id="ARBA00022438"/>
    </source>
</evidence>
<feature type="domain" description="Aminopeptidase N-like N-terminal" evidence="14">
    <location>
        <begin position="57"/>
        <end position="246"/>
    </location>
</feature>
<comment type="similarity">
    <text evidence="3">Belongs to the peptidase M1 family.</text>
</comment>
<dbReference type="Pfam" id="PF01433">
    <property type="entry name" value="Peptidase_M1"/>
    <property type="match status" value="1"/>
</dbReference>
<dbReference type="CDD" id="cd09603">
    <property type="entry name" value="M1_APN_like"/>
    <property type="match status" value="1"/>
</dbReference>
<comment type="cofactor">
    <cofactor evidence="2">
        <name>Zn(2+)</name>
        <dbReference type="ChEBI" id="CHEBI:29105"/>
    </cofactor>
</comment>
<feature type="signal peptide" evidence="12">
    <location>
        <begin position="1"/>
        <end position="37"/>
    </location>
</feature>
<evidence type="ECO:0000256" key="5">
    <source>
        <dbReference type="ARBA" id="ARBA00015611"/>
    </source>
</evidence>
<dbReference type="InterPro" id="IPR042097">
    <property type="entry name" value="Aminopeptidase_N-like_N_sf"/>
</dbReference>
<keyword evidence="7" id="KW-0645">Protease</keyword>
<keyword evidence="12" id="KW-0732">Signal</keyword>
<dbReference type="InterPro" id="IPR050344">
    <property type="entry name" value="Peptidase_M1_aminopeptidases"/>
</dbReference>
<evidence type="ECO:0000256" key="12">
    <source>
        <dbReference type="SAM" id="SignalP"/>
    </source>
</evidence>
<organism evidence="15 16">
    <name type="scientific">Hymenobacter antarcticus</name>
    <dbReference type="NCBI Taxonomy" id="486270"/>
    <lineage>
        <taxon>Bacteria</taxon>
        <taxon>Pseudomonadati</taxon>
        <taxon>Bacteroidota</taxon>
        <taxon>Cytophagia</taxon>
        <taxon>Cytophagales</taxon>
        <taxon>Hymenobacteraceae</taxon>
        <taxon>Hymenobacter</taxon>
    </lineage>
</organism>
<dbReference type="EC" id="3.4.11.2" evidence="4"/>
<feature type="chain" id="PRO_5046650601" description="Aminopeptidase N" evidence="12">
    <location>
        <begin position="38"/>
        <end position="838"/>
    </location>
</feature>
<dbReference type="InterPro" id="IPR016024">
    <property type="entry name" value="ARM-type_fold"/>
</dbReference>
<dbReference type="InterPro" id="IPR001930">
    <property type="entry name" value="Peptidase_M1"/>
</dbReference>
<dbReference type="SUPFAM" id="SSF55486">
    <property type="entry name" value="Metalloproteases ('zincins'), catalytic domain"/>
    <property type="match status" value="1"/>
</dbReference>
<comment type="catalytic activity">
    <reaction evidence="1">
        <text>Release of an N-terminal amino acid, Xaa-|-Yaa- from a peptide, amide or arylamide. Xaa is preferably Ala, but may be most amino acids including Pro (slow action). When a terminal hydrophobic residue is followed by a prolyl residue, the two may be released as an intact Xaa-Pro dipeptide.</text>
        <dbReference type="EC" id="3.4.11.2"/>
    </reaction>
</comment>
<keyword evidence="8" id="KW-0479">Metal-binding</keyword>
<dbReference type="PANTHER" id="PTHR11533">
    <property type="entry name" value="PROTEASE M1 ZINC METALLOPROTEASE"/>
    <property type="match status" value="1"/>
</dbReference>
<dbReference type="InterPro" id="IPR014782">
    <property type="entry name" value="Peptidase_M1_dom"/>
</dbReference>
<evidence type="ECO:0000256" key="1">
    <source>
        <dbReference type="ARBA" id="ARBA00000098"/>
    </source>
</evidence>
<evidence type="ECO:0000256" key="4">
    <source>
        <dbReference type="ARBA" id="ARBA00012564"/>
    </source>
</evidence>
<dbReference type="InterPro" id="IPR045357">
    <property type="entry name" value="Aminopeptidase_N-like_N"/>
</dbReference>
<evidence type="ECO:0000256" key="3">
    <source>
        <dbReference type="ARBA" id="ARBA00010136"/>
    </source>
</evidence>
<reference evidence="16" key="1">
    <citation type="journal article" date="2019" name="Int. J. Syst. Evol. Microbiol.">
        <title>The Global Catalogue of Microorganisms (GCM) 10K type strain sequencing project: providing services to taxonomists for standard genome sequencing and annotation.</title>
        <authorList>
            <consortium name="The Broad Institute Genomics Platform"/>
            <consortium name="The Broad Institute Genome Sequencing Center for Infectious Disease"/>
            <person name="Wu L."/>
            <person name="Ma J."/>
        </authorList>
    </citation>
    <scope>NUCLEOTIDE SEQUENCE [LARGE SCALE GENOMIC DNA]</scope>
    <source>
        <strain evidence="16">JCM 17217</strain>
    </source>
</reference>
<evidence type="ECO:0000256" key="7">
    <source>
        <dbReference type="ARBA" id="ARBA00022670"/>
    </source>
</evidence>
<keyword evidence="16" id="KW-1185">Reference proteome</keyword>
<comment type="caution">
    <text evidence="15">The sequence shown here is derived from an EMBL/GenBank/DDBJ whole genome shotgun (WGS) entry which is preliminary data.</text>
</comment>
<proteinExistence type="inferred from homology"/>
<evidence type="ECO:0000259" key="13">
    <source>
        <dbReference type="Pfam" id="PF01433"/>
    </source>
</evidence>
<dbReference type="InterPro" id="IPR027268">
    <property type="entry name" value="Peptidase_M4/M1_CTD_sf"/>
</dbReference>
<accession>A0ABP7QG99</accession>